<dbReference type="EMBL" id="CAJNYU010001185">
    <property type="protein sequence ID" value="CAF3418816.1"/>
    <property type="molecule type" value="Genomic_DNA"/>
</dbReference>
<comment type="caution">
    <text evidence="2">The sequence shown here is derived from an EMBL/GenBank/DDBJ whole genome shotgun (WGS) entry which is preliminary data.</text>
</comment>
<keyword evidence="9" id="KW-1185">Reference proteome</keyword>
<evidence type="ECO:0000313" key="2">
    <source>
        <dbReference type="EMBL" id="CAF3360881.1"/>
    </source>
</evidence>
<evidence type="ECO:0000256" key="1">
    <source>
        <dbReference type="SAM" id="Phobius"/>
    </source>
</evidence>
<feature type="transmembrane region" description="Helical" evidence="1">
    <location>
        <begin position="67"/>
        <end position="90"/>
    </location>
</feature>
<evidence type="ECO:0000313" key="3">
    <source>
        <dbReference type="EMBL" id="CAF3418816.1"/>
    </source>
</evidence>
<dbReference type="EMBL" id="CAJOBQ010000316">
    <property type="protein sequence ID" value="CAF4325946.1"/>
    <property type="molecule type" value="Genomic_DNA"/>
</dbReference>
<evidence type="ECO:0000313" key="8">
    <source>
        <dbReference type="Proteomes" id="UP000663825"/>
    </source>
</evidence>
<dbReference type="EMBL" id="CAJOBP010000217">
    <property type="protein sequence ID" value="CAF4143168.1"/>
    <property type="molecule type" value="Genomic_DNA"/>
</dbReference>
<dbReference type="EMBL" id="CAJOBO010000715">
    <property type="protein sequence ID" value="CAF4277508.1"/>
    <property type="molecule type" value="Genomic_DNA"/>
</dbReference>
<dbReference type="EMBL" id="CAJNXB010004161">
    <property type="protein sequence ID" value="CAF3360881.1"/>
    <property type="molecule type" value="Genomic_DNA"/>
</dbReference>
<dbReference type="EMBL" id="CAJNYD010002958">
    <property type="protein sequence ID" value="CAF3465635.1"/>
    <property type="molecule type" value="Genomic_DNA"/>
</dbReference>
<dbReference type="Proteomes" id="UP000663862">
    <property type="component" value="Unassembled WGS sequence"/>
</dbReference>
<organism evidence="2 8">
    <name type="scientific">Rotaria socialis</name>
    <dbReference type="NCBI Taxonomy" id="392032"/>
    <lineage>
        <taxon>Eukaryota</taxon>
        <taxon>Metazoa</taxon>
        <taxon>Spiralia</taxon>
        <taxon>Gnathifera</taxon>
        <taxon>Rotifera</taxon>
        <taxon>Eurotatoria</taxon>
        <taxon>Bdelloidea</taxon>
        <taxon>Philodinida</taxon>
        <taxon>Philodinidae</taxon>
        <taxon>Rotaria</taxon>
    </lineage>
</organism>
<dbReference type="Proteomes" id="UP000663833">
    <property type="component" value="Unassembled WGS sequence"/>
</dbReference>
<dbReference type="Proteomes" id="UP000663873">
    <property type="component" value="Unassembled WGS sequence"/>
</dbReference>
<gene>
    <name evidence="3" type="ORF">FME351_LOCUS10712</name>
    <name evidence="6" type="ORF">HFQ381_LOCUS12061</name>
    <name evidence="4" type="ORF">LUA448_LOCUS22980</name>
    <name evidence="2" type="ORF">TIS948_LOCUS24163</name>
    <name evidence="7" type="ORF">TSG867_LOCUS7884</name>
    <name evidence="5" type="ORF">UJA718_LOCUS3017</name>
</gene>
<dbReference type="AlphaFoldDB" id="A0A817WZ26"/>
<evidence type="ECO:0000313" key="9">
    <source>
        <dbReference type="Proteomes" id="UP000663873"/>
    </source>
</evidence>
<reference evidence="2" key="1">
    <citation type="submission" date="2021-02" db="EMBL/GenBank/DDBJ databases">
        <authorList>
            <person name="Nowell W R."/>
        </authorList>
    </citation>
    <scope>NUCLEOTIDE SEQUENCE</scope>
</reference>
<keyword evidence="1" id="KW-1133">Transmembrane helix</keyword>
<keyword evidence="1" id="KW-0812">Transmembrane</keyword>
<evidence type="ECO:0000313" key="4">
    <source>
        <dbReference type="EMBL" id="CAF3465635.1"/>
    </source>
</evidence>
<sequence>MTKVELEEHSLPYICPSAVNFHSDVDENEFKSKSLWNPDWTIQREISITIDKSLNNVPKMFSKKIQIIIAIVIVIGLILSIVLPLIILIIDPYWLPTIQNQSK</sequence>
<dbReference type="Proteomes" id="UP000663869">
    <property type="component" value="Unassembled WGS sequence"/>
</dbReference>
<evidence type="ECO:0000313" key="7">
    <source>
        <dbReference type="EMBL" id="CAF4325946.1"/>
    </source>
</evidence>
<evidence type="ECO:0000313" key="5">
    <source>
        <dbReference type="EMBL" id="CAF4143168.1"/>
    </source>
</evidence>
<keyword evidence="1" id="KW-0472">Membrane</keyword>
<name>A0A817WZ26_9BILA</name>
<protein>
    <submittedName>
        <fullName evidence="2">Uncharacterized protein</fullName>
    </submittedName>
</protein>
<proteinExistence type="predicted"/>
<dbReference type="OrthoDB" id="10040242at2759"/>
<dbReference type="Proteomes" id="UP000663851">
    <property type="component" value="Unassembled WGS sequence"/>
</dbReference>
<evidence type="ECO:0000313" key="6">
    <source>
        <dbReference type="EMBL" id="CAF4277508.1"/>
    </source>
</evidence>
<accession>A0A817WZ26</accession>
<dbReference type="Proteomes" id="UP000663825">
    <property type="component" value="Unassembled WGS sequence"/>
</dbReference>